<organism evidence="3">
    <name type="scientific">Lamprotornis superbus</name>
    <dbReference type="NCBI Taxonomy" id="245042"/>
    <lineage>
        <taxon>Eukaryota</taxon>
        <taxon>Metazoa</taxon>
        <taxon>Chordata</taxon>
        <taxon>Craniata</taxon>
        <taxon>Vertebrata</taxon>
        <taxon>Euteleostomi</taxon>
        <taxon>Archelosauria</taxon>
        <taxon>Archosauria</taxon>
        <taxon>Dinosauria</taxon>
        <taxon>Saurischia</taxon>
        <taxon>Theropoda</taxon>
        <taxon>Coelurosauria</taxon>
        <taxon>Aves</taxon>
        <taxon>Neognathae</taxon>
        <taxon>Neoaves</taxon>
        <taxon>Telluraves</taxon>
        <taxon>Australaves</taxon>
        <taxon>Passeriformes</taxon>
        <taxon>Sturnidae</taxon>
        <taxon>Lamprotornis</taxon>
    </lineage>
</organism>
<comment type="caution">
    <text evidence="3">The sequence shown here is derived from an EMBL/GenBank/DDBJ whole genome shotgun (WGS) entry which is preliminary data.</text>
</comment>
<evidence type="ECO:0000256" key="2">
    <source>
        <dbReference type="SAM" id="SignalP"/>
    </source>
</evidence>
<dbReference type="InterPro" id="IPR001360">
    <property type="entry name" value="Glyco_hydro_1"/>
</dbReference>
<dbReference type="InterPro" id="IPR017853">
    <property type="entry name" value="GH"/>
</dbReference>
<dbReference type="EMBL" id="JADDUC010000040">
    <property type="protein sequence ID" value="KAG0122003.1"/>
    <property type="molecule type" value="Genomic_DNA"/>
</dbReference>
<dbReference type="GO" id="GO:0005975">
    <property type="term" value="P:carbohydrate metabolic process"/>
    <property type="evidence" value="ECO:0007669"/>
    <property type="project" value="InterPro"/>
</dbReference>
<dbReference type="InterPro" id="IPR033132">
    <property type="entry name" value="GH_1_N_CS"/>
</dbReference>
<dbReference type="SUPFAM" id="SSF51445">
    <property type="entry name" value="(Trans)glycosidases"/>
    <property type="match status" value="2"/>
</dbReference>
<keyword evidence="2" id="KW-0732">Signal</keyword>
<evidence type="ECO:0000313" key="5">
    <source>
        <dbReference type="Proteomes" id="UP000618051"/>
    </source>
</evidence>
<dbReference type="GO" id="GO:0005104">
    <property type="term" value="F:fibroblast growth factor receptor binding"/>
    <property type="evidence" value="ECO:0007669"/>
    <property type="project" value="TreeGrafter"/>
</dbReference>
<dbReference type="FunFam" id="3.20.20.80:FF:000042">
    <property type="entry name" value="Klotho"/>
    <property type="match status" value="1"/>
</dbReference>
<dbReference type="Gene3D" id="3.20.20.80">
    <property type="entry name" value="Glycosidases"/>
    <property type="match status" value="3"/>
</dbReference>
<name>A0A835NUE9_9PASS</name>
<accession>A0A835NUE9</accession>
<keyword evidence="1" id="KW-0812">Transmembrane</keyword>
<feature type="signal peptide" evidence="2">
    <location>
        <begin position="1"/>
        <end position="21"/>
    </location>
</feature>
<reference evidence="4 5" key="2">
    <citation type="journal article" date="2021" name="J. Hered.">
        <title>Feather Gene Expression Elucidates the Developmental Basis of Plumage Iridescence in African Starlings.</title>
        <authorList>
            <person name="Rubenstein D.R."/>
            <person name="Corvelo A."/>
            <person name="MacManes M.D."/>
            <person name="Maia R."/>
            <person name="Narzisi G."/>
            <person name="Rousaki A."/>
            <person name="Vandenabeele P."/>
            <person name="Shawkey M.D."/>
            <person name="Solomon J."/>
        </authorList>
    </citation>
    <scope>NUCLEOTIDE SEQUENCE [LARGE SCALE GENOMIC DNA]</scope>
    <source>
        <strain evidence="4">SS15</strain>
    </source>
</reference>
<evidence type="ECO:0000256" key="1">
    <source>
        <dbReference type="SAM" id="Phobius"/>
    </source>
</evidence>
<keyword evidence="1" id="KW-0472">Membrane</keyword>
<dbReference type="Pfam" id="PF00232">
    <property type="entry name" value="Glyco_hydro_1"/>
    <property type="match status" value="4"/>
</dbReference>
<dbReference type="OrthoDB" id="65569at2759"/>
<dbReference type="GO" id="GO:0017134">
    <property type="term" value="F:fibroblast growth factor binding"/>
    <property type="evidence" value="ECO:0007669"/>
    <property type="project" value="TreeGrafter"/>
</dbReference>
<dbReference type="EMBL" id="JADDUC020000002">
    <property type="protein sequence ID" value="KAI1241928.1"/>
    <property type="molecule type" value="Genomic_DNA"/>
</dbReference>
<reference evidence="4" key="3">
    <citation type="submission" date="2022-01" db="EMBL/GenBank/DDBJ databases">
        <authorList>
            <person name="Rubenstein D.R."/>
        </authorList>
    </citation>
    <scope>NUCLEOTIDE SEQUENCE</scope>
    <source>
        <strain evidence="4">SS15</strain>
        <tissue evidence="4">Liver</tissue>
    </source>
</reference>
<sequence length="1492" mass="169407">MALAASLLPPLLLLLGRPGLGAPGQGAGTWSRFARLPYPQDQLFLHDTFPDGFLWGAGSAAYQTEGGWRQGGKGASVWDTFAHRPATPPGAAPPGPVGGDVASDSYNNLFRDVEGLRRLGVSHYRFSLSWARLLPNGTAPPNPAGLAHYGRLLARLRELGVEPVVTLYHWDLPQALQDAFGGWASPVLPRLFRDYAELCFRHFGGQVRYWLTMDNPYVVAWHGYGTGRLPPGVRGGPRLGYLAAHHLLQVNGGWRQEARRLPGRARVPGVQAALSPPHRHTCPLLRHWRGKQTRAHATVWHLYNDHFRPAQKGKVSIALSSHWIKPQRMTEKNVKECQKSLDFVLGWFAKPIFIDGDYPESMRSNLSSLLPEFNEAEKKYIKGTADFFALSFGATLSFQLLDSHMKFQQLESISLRQLLYWINSEYNNPQIFIVENSWFVSGTTKKDDAKYIYYLKKFIMEMLKAIRYDGVNVFGYTVWSLLDGFEWHRGYSIRRGLFYVDFQSHDKKLIPKSSVLFYQKLIEKNGFPPLPENRPIEGIFPCGFAWGIVDNYIQVDTTPAQFVDSSVYVWDVHQTKKLIKVDGVYTSKRKRHCVDFAAIRLQISLLQEMHVTHFHFSLKWSLILPFGNLSLINHTLVHYYQCFASELLRVNITPVVALWQPMIENQELPVSLAKYGAWENTETVQAFVEYARFCFTSLGDHVKFWITMNEPSVKNLTYTAGHNLLKAHAKVWHLYDKEFRRSQKGKISIALQADWVEPACPFSRNDQEVADRILEFDIGWLAEPIFGNGDYPEMMRVWLHRINSVDLYNFHLPYFSEDEKKLIQGSFDFFALSHYTTTLVGSEKEDAVKYDHYLEAQMINDITWLHSPSRAAVVPWGLRKLLKWVKSKYGDVPIYVMANGIDDDQNMVHDKLRVYYIQNYINEALKAYILDDVNLQGYFVYSFNDKTAPKYGLYSYVANQYEPKPSLKHYREIIDNNGFPGPETPELLCPEEVALCPECHFFRTRKSLLAFISFIFVAFIVTIFFITYYSKRMQEEEQGEMTLYCWELLGHGTAETPHFCTSQSQLNSTATAAAWLLTFWKPVFQSLNGLLNYVYFGIEIKVHISGMKYYKYKRTFQTAVYLCVGAWCTEDYEEIALPECMKCGMAFPWHGSESPCNVMPAAGCLCSRSCPACAFCMCVCVVCILLLSKCWGGARCTWVVPASLGFEGALGAWAGQIQKSTCAMDTVLVDTGLNCFTSSSHPSSCCWELWNGPGTAQRVKLQSQHRGDTAGSSHRGWVICNHRQADGTSWIANLGQCKFPVNCLEKHSSLTTKKPLTRQRFKVCLCKLMLQSPPLVLLWGTCCLPCQHESSDLALPTPSVHPEQKCRQQQGLGAEGAPGSGCKHSLVVAGGLFSEDEMLLPVYSVLQIKHYICSKYFCDFLCLQHEVQSISGEAIVITLQGACVAIYFSSDTEITPTFVADFWGLWLNRCFSNRPRSLEGFCYLRGFFIIIF</sequence>
<feature type="transmembrane region" description="Helical" evidence="1">
    <location>
        <begin position="1169"/>
        <end position="1187"/>
    </location>
</feature>
<gene>
    <name evidence="4" type="ORF">IHE44_0005436</name>
    <name evidence="3" type="ORF">IHE44_009691</name>
</gene>
<dbReference type="GO" id="GO:0004553">
    <property type="term" value="F:hydrolase activity, hydrolyzing O-glycosyl compounds"/>
    <property type="evidence" value="ECO:0007669"/>
    <property type="project" value="InterPro"/>
</dbReference>
<keyword evidence="1" id="KW-1133">Transmembrane helix</keyword>
<keyword evidence="5" id="KW-1185">Reference proteome</keyword>
<dbReference type="PROSITE" id="PS00653">
    <property type="entry name" value="GLYCOSYL_HYDROL_F1_2"/>
    <property type="match status" value="1"/>
</dbReference>
<reference evidence="3" key="1">
    <citation type="submission" date="2020-10" db="EMBL/GenBank/DDBJ databases">
        <title>Feather gene expression reveals the developmental basis of iridescence in African starlings.</title>
        <authorList>
            <person name="Rubenstein D.R."/>
        </authorList>
    </citation>
    <scope>NUCLEOTIDE SEQUENCE</scope>
    <source>
        <strain evidence="3">SS15</strain>
        <tissue evidence="3">Liver</tissue>
    </source>
</reference>
<evidence type="ECO:0000313" key="4">
    <source>
        <dbReference type="EMBL" id="KAI1241928.1"/>
    </source>
</evidence>
<feature type="transmembrane region" description="Helical" evidence="1">
    <location>
        <begin position="1008"/>
        <end position="1029"/>
    </location>
</feature>
<protein>
    <submittedName>
        <fullName evidence="3">Klotho</fullName>
    </submittedName>
</protein>
<dbReference type="GO" id="GO:0008543">
    <property type="term" value="P:fibroblast growth factor receptor signaling pathway"/>
    <property type="evidence" value="ECO:0007669"/>
    <property type="project" value="TreeGrafter"/>
</dbReference>
<proteinExistence type="predicted"/>
<dbReference type="Proteomes" id="UP000618051">
    <property type="component" value="Unassembled WGS sequence"/>
</dbReference>
<dbReference type="PANTHER" id="PTHR10353">
    <property type="entry name" value="GLYCOSYL HYDROLASE"/>
    <property type="match status" value="1"/>
</dbReference>
<evidence type="ECO:0000313" key="3">
    <source>
        <dbReference type="EMBL" id="KAG0122003.1"/>
    </source>
</evidence>
<feature type="chain" id="PRO_5032308708" evidence="2">
    <location>
        <begin position="22"/>
        <end position="1492"/>
    </location>
</feature>
<dbReference type="PANTHER" id="PTHR10353:SF10">
    <property type="entry name" value="KLOTHO"/>
    <property type="match status" value="1"/>
</dbReference>